<name>A0AAW2G731_9HYME</name>
<comment type="caution">
    <text evidence="2">The sequence shown here is derived from an EMBL/GenBank/DDBJ whole genome shotgun (WGS) entry which is preliminary data.</text>
</comment>
<evidence type="ECO:0000256" key="1">
    <source>
        <dbReference type="SAM" id="Phobius"/>
    </source>
</evidence>
<feature type="transmembrane region" description="Helical" evidence="1">
    <location>
        <begin position="96"/>
        <end position="113"/>
    </location>
</feature>
<protein>
    <submittedName>
        <fullName evidence="2">Uncharacterized protein</fullName>
    </submittedName>
</protein>
<proteinExistence type="predicted"/>
<evidence type="ECO:0000313" key="2">
    <source>
        <dbReference type="EMBL" id="KAL0123280.1"/>
    </source>
</evidence>
<keyword evidence="1" id="KW-0812">Transmembrane</keyword>
<sequence length="117" mass="13670">MGKGHELLKHVILVSAGIRSCYLLSHDASTISYRAYRGVVPRELLKVLGVLRSALIIFRRSTYRRWERTWKPAENDVKEKYQGNPAIQQTGKDINIYIYIYIYIFFFFVPLATKSQL</sequence>
<dbReference type="Proteomes" id="UP001430953">
    <property type="component" value="Unassembled WGS sequence"/>
</dbReference>
<keyword evidence="3" id="KW-1185">Reference proteome</keyword>
<keyword evidence="1" id="KW-0472">Membrane</keyword>
<dbReference type="EMBL" id="JADYXP020000005">
    <property type="protein sequence ID" value="KAL0123280.1"/>
    <property type="molecule type" value="Genomic_DNA"/>
</dbReference>
<dbReference type="AlphaFoldDB" id="A0AAW2G731"/>
<gene>
    <name evidence="2" type="ORF">PUN28_005662</name>
</gene>
<reference evidence="2 3" key="1">
    <citation type="submission" date="2023-03" db="EMBL/GenBank/DDBJ databases">
        <title>High recombination rates correlate with genetic variation in Cardiocondyla obscurior ants.</title>
        <authorList>
            <person name="Errbii M."/>
        </authorList>
    </citation>
    <scope>NUCLEOTIDE SEQUENCE [LARGE SCALE GENOMIC DNA]</scope>
    <source>
        <strain evidence="2">Alpha-2009</strain>
        <tissue evidence="2">Whole body</tissue>
    </source>
</reference>
<organism evidence="2 3">
    <name type="scientific">Cardiocondyla obscurior</name>
    <dbReference type="NCBI Taxonomy" id="286306"/>
    <lineage>
        <taxon>Eukaryota</taxon>
        <taxon>Metazoa</taxon>
        <taxon>Ecdysozoa</taxon>
        <taxon>Arthropoda</taxon>
        <taxon>Hexapoda</taxon>
        <taxon>Insecta</taxon>
        <taxon>Pterygota</taxon>
        <taxon>Neoptera</taxon>
        <taxon>Endopterygota</taxon>
        <taxon>Hymenoptera</taxon>
        <taxon>Apocrita</taxon>
        <taxon>Aculeata</taxon>
        <taxon>Formicoidea</taxon>
        <taxon>Formicidae</taxon>
        <taxon>Myrmicinae</taxon>
        <taxon>Cardiocondyla</taxon>
    </lineage>
</organism>
<accession>A0AAW2G731</accession>
<evidence type="ECO:0000313" key="3">
    <source>
        <dbReference type="Proteomes" id="UP001430953"/>
    </source>
</evidence>
<keyword evidence="1" id="KW-1133">Transmembrane helix</keyword>